<reference evidence="1" key="1">
    <citation type="submission" date="2021-01" db="EMBL/GenBank/DDBJ databases">
        <authorList>
            <person name="Corre E."/>
            <person name="Pelletier E."/>
            <person name="Niang G."/>
            <person name="Scheremetjew M."/>
            <person name="Finn R."/>
            <person name="Kale V."/>
            <person name="Holt S."/>
            <person name="Cochrane G."/>
            <person name="Meng A."/>
            <person name="Brown T."/>
            <person name="Cohen L."/>
        </authorList>
    </citation>
    <scope>NUCLEOTIDE SEQUENCE</scope>
    <source>
        <strain evidence="1">CCMP281</strain>
    </source>
</reference>
<gene>
    <name evidence="1" type="ORF">HERI1096_LOCUS30531</name>
</gene>
<sequence length="217" mass="23194">MAPTSFCFKLAAVLASDTRLAAQPIALRALQHAGIVEAAAGGSTLSSADLPELLKLLSRRDLVGGFSLRRMKRNASEDSLSGEDETVDLPNTGRQGFVERIPLCYEKGVEPRVEPRVEPSCKPRLESRVGTKVSPRHVDFDAAAVALGAASDLLSSMCSATDLARSRGRDLTDREARFAAELVDNAALLVDSTALQPIATHCTSCHRNAHCNAHYIG</sequence>
<protein>
    <submittedName>
        <fullName evidence="1">Uncharacterized protein</fullName>
    </submittedName>
</protein>
<accession>A0A7S3F9B7</accession>
<proteinExistence type="predicted"/>
<organism evidence="1">
    <name type="scientific">Haptolina ericina</name>
    <dbReference type="NCBI Taxonomy" id="156174"/>
    <lineage>
        <taxon>Eukaryota</taxon>
        <taxon>Haptista</taxon>
        <taxon>Haptophyta</taxon>
        <taxon>Prymnesiophyceae</taxon>
        <taxon>Prymnesiales</taxon>
        <taxon>Prymnesiaceae</taxon>
        <taxon>Haptolina</taxon>
    </lineage>
</organism>
<dbReference type="EMBL" id="HBHX01055398">
    <property type="protein sequence ID" value="CAE0135089.1"/>
    <property type="molecule type" value="Transcribed_RNA"/>
</dbReference>
<name>A0A7S3F9B7_9EUKA</name>
<evidence type="ECO:0000313" key="1">
    <source>
        <dbReference type="EMBL" id="CAE0135089.1"/>
    </source>
</evidence>
<dbReference type="AlphaFoldDB" id="A0A7S3F9B7"/>